<evidence type="ECO:0000256" key="3">
    <source>
        <dbReference type="ARBA" id="ARBA00022723"/>
    </source>
</evidence>
<organism evidence="10 11">
    <name type="scientific">Aspergillus pseudoustus</name>
    <dbReference type="NCBI Taxonomy" id="1810923"/>
    <lineage>
        <taxon>Eukaryota</taxon>
        <taxon>Fungi</taxon>
        <taxon>Dikarya</taxon>
        <taxon>Ascomycota</taxon>
        <taxon>Pezizomycotina</taxon>
        <taxon>Eurotiomycetes</taxon>
        <taxon>Eurotiomycetidae</taxon>
        <taxon>Eurotiales</taxon>
        <taxon>Aspergillaceae</taxon>
        <taxon>Aspergillus</taxon>
        <taxon>Aspergillus subgen. Nidulantes</taxon>
    </lineage>
</organism>
<evidence type="ECO:0000259" key="8">
    <source>
        <dbReference type="Pfam" id="PF00107"/>
    </source>
</evidence>
<dbReference type="Gene3D" id="3.90.180.10">
    <property type="entry name" value="Medium-chain alcohol dehydrogenases, catalytic domain"/>
    <property type="match status" value="1"/>
</dbReference>
<dbReference type="InterPro" id="IPR011032">
    <property type="entry name" value="GroES-like_sf"/>
</dbReference>
<feature type="domain" description="Alcohol dehydrogenase-like C-terminal" evidence="8">
    <location>
        <begin position="223"/>
        <end position="295"/>
    </location>
</feature>
<dbReference type="EMBL" id="JBFXLU010000001">
    <property type="protein sequence ID" value="KAL2858452.1"/>
    <property type="molecule type" value="Genomic_DNA"/>
</dbReference>
<dbReference type="InterPro" id="IPR013154">
    <property type="entry name" value="ADH-like_N"/>
</dbReference>
<dbReference type="Pfam" id="PF00107">
    <property type="entry name" value="ADH_zinc_N"/>
    <property type="match status" value="1"/>
</dbReference>
<comment type="caution">
    <text evidence="10">The sequence shown here is derived from an EMBL/GenBank/DDBJ whole genome shotgun (WGS) entry which is preliminary data.</text>
</comment>
<keyword evidence="5" id="KW-0560">Oxidoreductase</keyword>
<keyword evidence="6" id="KW-0520">NAD</keyword>
<dbReference type="PROSITE" id="PS00059">
    <property type="entry name" value="ADH_ZINC"/>
    <property type="match status" value="1"/>
</dbReference>
<evidence type="ECO:0000256" key="7">
    <source>
        <dbReference type="RuleBase" id="RU361277"/>
    </source>
</evidence>
<gene>
    <name evidence="10" type="ORF">BJY01DRAFT_256642</name>
</gene>
<accession>A0ABR4L290</accession>
<dbReference type="Pfam" id="PF08240">
    <property type="entry name" value="ADH_N"/>
    <property type="match status" value="1"/>
</dbReference>
<evidence type="ECO:0008006" key="12">
    <source>
        <dbReference type="Google" id="ProtNLM"/>
    </source>
</evidence>
<evidence type="ECO:0000256" key="5">
    <source>
        <dbReference type="ARBA" id="ARBA00023002"/>
    </source>
</evidence>
<keyword evidence="4 7" id="KW-0862">Zinc</keyword>
<evidence type="ECO:0000259" key="9">
    <source>
        <dbReference type="Pfam" id="PF08240"/>
    </source>
</evidence>
<feature type="domain" description="Alcohol dehydrogenase-like N-terminal" evidence="9">
    <location>
        <begin position="70"/>
        <end position="170"/>
    </location>
</feature>
<dbReference type="InterPro" id="IPR013149">
    <property type="entry name" value="ADH-like_C"/>
</dbReference>
<evidence type="ECO:0000256" key="1">
    <source>
        <dbReference type="ARBA" id="ARBA00001947"/>
    </source>
</evidence>
<protein>
    <recommendedName>
        <fullName evidence="12">Chaperonin 10-like protein</fullName>
    </recommendedName>
</protein>
<reference evidence="10 11" key="1">
    <citation type="submission" date="2024-07" db="EMBL/GenBank/DDBJ databases">
        <title>Section-level genome sequencing and comparative genomics of Aspergillus sections Usti and Cavernicolus.</title>
        <authorList>
            <consortium name="Lawrence Berkeley National Laboratory"/>
            <person name="Nybo J.L."/>
            <person name="Vesth T.C."/>
            <person name="Theobald S."/>
            <person name="Frisvad J.C."/>
            <person name="Larsen T.O."/>
            <person name="Kjaerboelling I."/>
            <person name="Rothschild-Mancinelli K."/>
            <person name="Lyhne E.K."/>
            <person name="Kogle M.E."/>
            <person name="Barry K."/>
            <person name="Clum A."/>
            <person name="Na H."/>
            <person name="Ledsgaard L."/>
            <person name="Lin J."/>
            <person name="Lipzen A."/>
            <person name="Kuo A."/>
            <person name="Riley R."/>
            <person name="Mondo S."/>
            <person name="Labutti K."/>
            <person name="Haridas S."/>
            <person name="Pangalinan J."/>
            <person name="Salamov A.A."/>
            <person name="Simmons B.A."/>
            <person name="Magnuson J.K."/>
            <person name="Chen J."/>
            <person name="Drula E."/>
            <person name="Henrissat B."/>
            <person name="Wiebenga A."/>
            <person name="Lubbers R.J."/>
            <person name="Gomes A.C."/>
            <person name="Makela M.R."/>
            <person name="Stajich J."/>
            <person name="Grigoriev I.V."/>
            <person name="Mortensen U.H."/>
            <person name="De Vries R.P."/>
            <person name="Baker S.E."/>
            <person name="Andersen M.R."/>
        </authorList>
    </citation>
    <scope>NUCLEOTIDE SEQUENCE [LARGE SCALE GENOMIC DNA]</scope>
    <source>
        <strain evidence="10 11">CBS 123904</strain>
    </source>
</reference>
<dbReference type="Gene3D" id="3.40.50.720">
    <property type="entry name" value="NAD(P)-binding Rossmann-like Domain"/>
    <property type="match status" value="1"/>
</dbReference>
<keyword evidence="11" id="KW-1185">Reference proteome</keyword>
<dbReference type="PANTHER" id="PTHR42813:SF3">
    <property type="entry name" value="GLUTATHIONE-INDEPENDENT FORMALDEHYDE DEHYDROGENASE"/>
    <property type="match status" value="1"/>
</dbReference>
<name>A0ABR4L290_9EURO</name>
<dbReference type="InterPro" id="IPR036291">
    <property type="entry name" value="NAD(P)-bd_dom_sf"/>
</dbReference>
<evidence type="ECO:0000313" key="11">
    <source>
        <dbReference type="Proteomes" id="UP001610446"/>
    </source>
</evidence>
<dbReference type="InterPro" id="IPR002328">
    <property type="entry name" value="ADH_Zn_CS"/>
</dbReference>
<evidence type="ECO:0000313" key="10">
    <source>
        <dbReference type="EMBL" id="KAL2858452.1"/>
    </source>
</evidence>
<dbReference type="SUPFAM" id="SSF51735">
    <property type="entry name" value="NAD(P)-binding Rossmann-fold domains"/>
    <property type="match status" value="1"/>
</dbReference>
<proteinExistence type="inferred from homology"/>
<dbReference type="PANTHER" id="PTHR42813">
    <property type="entry name" value="ZINC-TYPE ALCOHOL DEHYDROGENASE-LIKE"/>
    <property type="match status" value="1"/>
</dbReference>
<sequence>MLSNDGCWESSLLQQYFTLSYNRLWTFNCHPDIKMVAANLTLPTTMRALLLSGVYNITVQNVPVPQLLFPTDAIVKLTSSAICGSDLFAYRGFAPEQPAYVPGHEGIGYVAQVGSAVTSLSVGDYVVIPDNLHHGQLQMRNVMPTSYGSGLASPGMSGLQAEYARVSAADANLILLPIPLNETTPTLEHSFMTIGDIFSTGWTAVTWSGFQPGDSVAVFGAGPVGLMAAYSALLRGASRVYSVDHVPFRLEVARSIGAIPINFVELDPVAQILAHEPAGVRRAIDCVGMEGLNAQLQFEPSIVTRQMINVTGFEGGIGQIGVYNYVPGAPVLREHPDITGDVDFPISDFWIKALKYQAGIVQPYRTAPDLVNLVASGRVSTDFITSAVINIEDGPKYYERFNRTEELKVFISFT</sequence>
<dbReference type="Proteomes" id="UP001610446">
    <property type="component" value="Unassembled WGS sequence"/>
</dbReference>
<evidence type="ECO:0000256" key="2">
    <source>
        <dbReference type="ARBA" id="ARBA00008072"/>
    </source>
</evidence>
<keyword evidence="3 7" id="KW-0479">Metal-binding</keyword>
<evidence type="ECO:0000256" key="4">
    <source>
        <dbReference type="ARBA" id="ARBA00022833"/>
    </source>
</evidence>
<comment type="similarity">
    <text evidence="2 7">Belongs to the zinc-containing alcohol dehydrogenase family.</text>
</comment>
<evidence type="ECO:0000256" key="6">
    <source>
        <dbReference type="ARBA" id="ARBA00023027"/>
    </source>
</evidence>
<dbReference type="SUPFAM" id="SSF50129">
    <property type="entry name" value="GroES-like"/>
    <property type="match status" value="1"/>
</dbReference>
<comment type="cofactor">
    <cofactor evidence="1 7">
        <name>Zn(2+)</name>
        <dbReference type="ChEBI" id="CHEBI:29105"/>
    </cofactor>
</comment>